<organism evidence="2 3">
    <name type="scientific">Mycobacteroides abscessus MAB_091912_2446</name>
    <dbReference type="NCBI Taxonomy" id="1335414"/>
    <lineage>
        <taxon>Bacteria</taxon>
        <taxon>Bacillati</taxon>
        <taxon>Actinomycetota</taxon>
        <taxon>Actinomycetes</taxon>
        <taxon>Mycobacteriales</taxon>
        <taxon>Mycobacteriaceae</taxon>
        <taxon>Mycobacteroides</taxon>
        <taxon>Mycobacteroides abscessus</taxon>
    </lineage>
</organism>
<protein>
    <submittedName>
        <fullName evidence="2">Uncharacterized protein</fullName>
    </submittedName>
</protein>
<sequence>MAMPPSWAPEKSFRDPWNRPTGVRAPATITDLFVAAMGVLP</sequence>
<evidence type="ECO:0000313" key="2">
    <source>
        <dbReference type="EMBL" id="ESV62644.1"/>
    </source>
</evidence>
<dbReference type="EMBL" id="AYTF01000001">
    <property type="protein sequence ID" value="ESV62644.1"/>
    <property type="molecule type" value="Genomic_DNA"/>
</dbReference>
<evidence type="ECO:0000256" key="1">
    <source>
        <dbReference type="SAM" id="MobiDB-lite"/>
    </source>
</evidence>
<dbReference type="AlphaFoldDB" id="A0A829M949"/>
<evidence type="ECO:0000313" key="3">
    <source>
        <dbReference type="Proteomes" id="UP000018502"/>
    </source>
</evidence>
<gene>
    <name evidence="2" type="ORF">L833_0008</name>
</gene>
<reference evidence="2 3" key="1">
    <citation type="journal article" date="2014" name="Emerg. Infect. Dis.">
        <title>High-level Relatedness among Mycobacterium abscessus subsp. massiliense Strains from Widely Separated Outbreaks.</title>
        <authorList>
            <person name="Tettelin H."/>
            <person name="Davidson R.M."/>
            <person name="Agrawal S."/>
            <person name="Aitken M.L."/>
            <person name="Shallom S."/>
            <person name="Hasan N.A."/>
            <person name="Strong M."/>
            <person name="Nogueira de Moura V.C."/>
            <person name="De Groote M.A."/>
            <person name="Duarte R.S."/>
            <person name="Hine E."/>
            <person name="Parankush S."/>
            <person name="Su Q."/>
            <person name="Daugherty S.C."/>
            <person name="Fraser C.M."/>
            <person name="Brown-Elliott B.A."/>
            <person name="Wallace R.J.Jr."/>
            <person name="Holland S.M."/>
            <person name="Sampaio E.P."/>
            <person name="Olivier K.N."/>
            <person name="Jackson M."/>
            <person name="Zelazny A.M."/>
        </authorList>
    </citation>
    <scope>NUCLEOTIDE SEQUENCE [LARGE SCALE GENOMIC DNA]</scope>
    <source>
        <strain evidence="2 3">MAB_091912_2446</strain>
    </source>
</reference>
<feature type="region of interest" description="Disordered" evidence="1">
    <location>
        <begin position="1"/>
        <end position="20"/>
    </location>
</feature>
<accession>A0A829M949</accession>
<name>A0A829M949_9MYCO</name>
<comment type="caution">
    <text evidence="2">The sequence shown here is derived from an EMBL/GenBank/DDBJ whole genome shotgun (WGS) entry which is preliminary data.</text>
</comment>
<dbReference type="Proteomes" id="UP000018502">
    <property type="component" value="Unassembled WGS sequence"/>
</dbReference>
<proteinExistence type="predicted"/>